<dbReference type="SMART" id="SM00798">
    <property type="entry name" value="AICARFT_IMPCHas"/>
    <property type="match status" value="1"/>
</dbReference>
<evidence type="ECO:0000256" key="7">
    <source>
        <dbReference type="ARBA" id="ARBA00023268"/>
    </source>
</evidence>
<dbReference type="HAMAP" id="MF_00139">
    <property type="entry name" value="PurH"/>
    <property type="match status" value="1"/>
</dbReference>
<protein>
    <recommendedName>
        <fullName evidence="10">Bifunctional purine biosynthesis protein PurH</fullName>
    </recommendedName>
    <domain>
        <recommendedName>
            <fullName evidence="10">Phosphoribosylaminoimidazolecarboxamide formyltransferase</fullName>
            <ecNumber evidence="10">2.1.2.3</ecNumber>
        </recommendedName>
        <alternativeName>
            <fullName evidence="10">AICAR transformylase</fullName>
        </alternativeName>
    </domain>
    <domain>
        <recommendedName>
            <fullName evidence="10">IMP cyclohydrolase</fullName>
            <ecNumber evidence="10">3.5.4.10</ecNumber>
        </recommendedName>
        <alternativeName>
            <fullName evidence="10">ATIC</fullName>
        </alternativeName>
        <alternativeName>
            <fullName evidence="10">IMP synthase</fullName>
        </alternativeName>
        <alternativeName>
            <fullName evidence="10">Inosinicase</fullName>
        </alternativeName>
    </domain>
</protein>
<dbReference type="NCBIfam" id="TIGR00355">
    <property type="entry name" value="purH"/>
    <property type="match status" value="1"/>
</dbReference>
<keyword evidence="4 10" id="KW-0808">Transferase</keyword>
<evidence type="ECO:0000256" key="3">
    <source>
        <dbReference type="ARBA" id="ARBA00007667"/>
    </source>
</evidence>
<dbReference type="InterPro" id="IPR016193">
    <property type="entry name" value="Cytidine_deaminase-like"/>
</dbReference>
<evidence type="ECO:0000256" key="9">
    <source>
        <dbReference type="ARBA" id="ARBA00050687"/>
    </source>
</evidence>
<evidence type="ECO:0000256" key="5">
    <source>
        <dbReference type="ARBA" id="ARBA00022755"/>
    </source>
</evidence>
<comment type="pathway">
    <text evidence="1 10">Purine metabolism; IMP biosynthesis via de novo pathway; IMP from 5-formamido-1-(5-phospho-D-ribosyl)imidazole-4-carboxamide: step 1/1.</text>
</comment>
<comment type="similarity">
    <text evidence="3 10">Belongs to the PurH family.</text>
</comment>
<dbReference type="GO" id="GO:0005829">
    <property type="term" value="C:cytosol"/>
    <property type="evidence" value="ECO:0007669"/>
    <property type="project" value="TreeGrafter"/>
</dbReference>
<proteinExistence type="inferred from homology"/>
<reference evidence="13" key="1">
    <citation type="submission" date="2020-02" db="EMBL/GenBank/DDBJ databases">
        <authorList>
            <person name="Meier V. D."/>
        </authorList>
    </citation>
    <scope>NUCLEOTIDE SEQUENCE</scope>
    <source>
        <strain evidence="13">AVDCRST_MAG17</strain>
    </source>
</reference>
<dbReference type="UniPathway" id="UPA00074">
    <property type="reaction ID" value="UER00133"/>
</dbReference>
<dbReference type="InterPro" id="IPR011607">
    <property type="entry name" value="MGS-like_dom"/>
</dbReference>
<comment type="pathway">
    <text evidence="2 10">Purine metabolism; IMP biosynthesis via de novo pathway; 5-formamido-1-(5-phospho-D-ribosyl)imidazole-4-carboxamide from 5-amino-1-(5-phospho-D-ribosyl)imidazole-4-carboxamide (10-formyl THF route): step 1/1.</text>
</comment>
<evidence type="ECO:0000259" key="12">
    <source>
        <dbReference type="PROSITE" id="PS51855"/>
    </source>
</evidence>
<dbReference type="PIRSF" id="PIRSF000414">
    <property type="entry name" value="AICARFT_IMPCHas"/>
    <property type="match status" value="1"/>
</dbReference>
<evidence type="ECO:0000256" key="11">
    <source>
        <dbReference type="SAM" id="MobiDB-lite"/>
    </source>
</evidence>
<dbReference type="EC" id="2.1.2.3" evidence="10"/>
<dbReference type="AlphaFoldDB" id="A0A6J4T247"/>
<organism evidence="13">
    <name type="scientific">uncultured Solirubrobacterales bacterium</name>
    <dbReference type="NCBI Taxonomy" id="768556"/>
    <lineage>
        <taxon>Bacteria</taxon>
        <taxon>Bacillati</taxon>
        <taxon>Actinomycetota</taxon>
        <taxon>Thermoleophilia</taxon>
        <taxon>Solirubrobacterales</taxon>
        <taxon>environmental samples</taxon>
    </lineage>
</organism>
<dbReference type="PANTHER" id="PTHR11692">
    <property type="entry name" value="BIFUNCTIONAL PURINE BIOSYNTHESIS PROTEIN PURH"/>
    <property type="match status" value="1"/>
</dbReference>
<keyword evidence="7 10" id="KW-0511">Multifunctional enzyme</keyword>
<dbReference type="InterPro" id="IPR024051">
    <property type="entry name" value="AICAR_Tfase_dup_dom_sf"/>
</dbReference>
<evidence type="ECO:0000313" key="13">
    <source>
        <dbReference type="EMBL" id="CAA9511468.1"/>
    </source>
</evidence>
<evidence type="ECO:0000256" key="8">
    <source>
        <dbReference type="ARBA" id="ARBA00050488"/>
    </source>
</evidence>
<dbReference type="Gene3D" id="3.40.50.1380">
    <property type="entry name" value="Methylglyoxal synthase-like domain"/>
    <property type="match status" value="1"/>
</dbReference>
<dbReference type="EC" id="3.5.4.10" evidence="10"/>
<dbReference type="GO" id="GO:0006189">
    <property type="term" value="P:'de novo' IMP biosynthetic process"/>
    <property type="evidence" value="ECO:0007669"/>
    <property type="project" value="UniProtKB-UniRule"/>
</dbReference>
<comment type="catalytic activity">
    <reaction evidence="8 10">
        <text>(6R)-10-formyltetrahydrofolate + 5-amino-1-(5-phospho-beta-D-ribosyl)imidazole-4-carboxamide = 5-formamido-1-(5-phospho-D-ribosyl)imidazole-4-carboxamide + (6S)-5,6,7,8-tetrahydrofolate</text>
        <dbReference type="Rhea" id="RHEA:22192"/>
        <dbReference type="ChEBI" id="CHEBI:57453"/>
        <dbReference type="ChEBI" id="CHEBI:58467"/>
        <dbReference type="ChEBI" id="CHEBI:58475"/>
        <dbReference type="ChEBI" id="CHEBI:195366"/>
        <dbReference type="EC" id="2.1.2.3"/>
    </reaction>
</comment>
<dbReference type="EMBL" id="CADCVV010000159">
    <property type="protein sequence ID" value="CAA9511468.1"/>
    <property type="molecule type" value="Genomic_DNA"/>
</dbReference>
<evidence type="ECO:0000256" key="6">
    <source>
        <dbReference type="ARBA" id="ARBA00022801"/>
    </source>
</evidence>
<dbReference type="NCBIfam" id="NF002049">
    <property type="entry name" value="PRK00881.1"/>
    <property type="match status" value="1"/>
</dbReference>
<evidence type="ECO:0000256" key="2">
    <source>
        <dbReference type="ARBA" id="ARBA00004954"/>
    </source>
</evidence>
<dbReference type="GO" id="GO:0004643">
    <property type="term" value="F:phosphoribosylaminoimidazolecarboxamide formyltransferase activity"/>
    <property type="evidence" value="ECO:0007669"/>
    <property type="project" value="UniProtKB-UniRule"/>
</dbReference>
<comment type="catalytic activity">
    <reaction evidence="9 10">
        <text>IMP + H2O = 5-formamido-1-(5-phospho-D-ribosyl)imidazole-4-carboxamide</text>
        <dbReference type="Rhea" id="RHEA:18445"/>
        <dbReference type="ChEBI" id="CHEBI:15377"/>
        <dbReference type="ChEBI" id="CHEBI:58053"/>
        <dbReference type="ChEBI" id="CHEBI:58467"/>
        <dbReference type="EC" id="3.5.4.10"/>
    </reaction>
</comment>
<feature type="domain" description="MGS-like" evidence="12">
    <location>
        <begin position="28"/>
        <end position="181"/>
    </location>
</feature>
<dbReference type="InterPro" id="IPR036914">
    <property type="entry name" value="MGS-like_dom_sf"/>
</dbReference>
<dbReference type="CDD" id="cd01421">
    <property type="entry name" value="IMPCH"/>
    <property type="match status" value="1"/>
</dbReference>
<dbReference type="GO" id="GO:0003937">
    <property type="term" value="F:IMP cyclohydrolase activity"/>
    <property type="evidence" value="ECO:0007669"/>
    <property type="project" value="UniProtKB-UniRule"/>
</dbReference>
<comment type="domain">
    <text evidence="10">The IMP cyclohydrolase activity resides in the N-terminal region.</text>
</comment>
<dbReference type="InterPro" id="IPR002695">
    <property type="entry name" value="PurH-like"/>
</dbReference>
<dbReference type="PROSITE" id="PS51855">
    <property type="entry name" value="MGS"/>
    <property type="match status" value="1"/>
</dbReference>
<dbReference type="Pfam" id="PF02142">
    <property type="entry name" value="MGS"/>
    <property type="match status" value="1"/>
</dbReference>
<evidence type="ECO:0000256" key="10">
    <source>
        <dbReference type="HAMAP-Rule" id="MF_00139"/>
    </source>
</evidence>
<dbReference type="SMART" id="SM00851">
    <property type="entry name" value="MGS"/>
    <property type="match status" value="1"/>
</dbReference>
<keyword evidence="6 10" id="KW-0378">Hydrolase</keyword>
<sequence length="548" mass="59782">MASIEHGTGNVTNGAERDPAGRAPTTTPPLNPPAEVRVRRALISVSDKRGVVDFARGLADLGVELVSTGGTARKLADAGIESRAVEDLTGFPEMLDGRVKTLNPRIHAGLLAVRSNPAHSATLDEHEIEPIDLVCVNLYPFESTANRRGASDAEIIEDIDIGGPTMIRAAAKNHAYVASVVKPESYDAVLEELHSLGCRISAQTRQALALEAFSLTARYDAAVARWFSEREQEFPALYVRAYEKILDLSYGENPHQRAAYYAQAGARTHLLSMVSKLHGRELSFNNLLDLDAVRRLIGEFDRPAAAIVKHNNPCGCAVADSPREAFERALATDPTSAFGGVVCVNRPVDNALAEQLSGMFLEMVFAPDYDDDACELLQQKENLRIMRDAERRGWPDRDHEFARVRGGLLVQERDASPESRQDMEVVTQREPSEEEWDDLLFAWKVCKHVRSNAIVLARNMATVGIGAGQMSRVDSVRLAVEKGGAALSGGVMASDAFFPFADGPEVAIEAGVRGIIQPGGSRRDTEVIEACDRAGVAMVLTKRRHFRH</sequence>
<evidence type="ECO:0000256" key="1">
    <source>
        <dbReference type="ARBA" id="ARBA00004844"/>
    </source>
</evidence>
<dbReference type="SUPFAM" id="SSF53927">
    <property type="entry name" value="Cytidine deaminase-like"/>
    <property type="match status" value="1"/>
</dbReference>
<dbReference type="FunFam" id="3.40.140.20:FF:000001">
    <property type="entry name" value="Bifunctional purine biosynthesis protein PurH"/>
    <property type="match status" value="1"/>
</dbReference>
<dbReference type="FunFam" id="3.40.50.1380:FF:000001">
    <property type="entry name" value="Bifunctional purine biosynthesis protein PurH"/>
    <property type="match status" value="1"/>
</dbReference>
<evidence type="ECO:0000256" key="4">
    <source>
        <dbReference type="ARBA" id="ARBA00022679"/>
    </source>
</evidence>
<dbReference type="Gene3D" id="3.40.140.20">
    <property type="match status" value="2"/>
</dbReference>
<feature type="region of interest" description="Disordered" evidence="11">
    <location>
        <begin position="1"/>
        <end position="34"/>
    </location>
</feature>
<keyword evidence="5 10" id="KW-0658">Purine biosynthesis</keyword>
<dbReference type="Pfam" id="PF01808">
    <property type="entry name" value="AICARFT_IMPCHas"/>
    <property type="match status" value="1"/>
</dbReference>
<name>A0A6J4T247_9ACTN</name>
<dbReference type="PANTHER" id="PTHR11692:SF0">
    <property type="entry name" value="BIFUNCTIONAL PURINE BIOSYNTHESIS PROTEIN ATIC"/>
    <property type="match status" value="1"/>
</dbReference>
<accession>A0A6J4T247</accession>
<dbReference type="SUPFAM" id="SSF52335">
    <property type="entry name" value="Methylglyoxal synthase-like"/>
    <property type="match status" value="1"/>
</dbReference>
<gene>
    <name evidence="10" type="primary">purH</name>
    <name evidence="13" type="ORF">AVDCRST_MAG17-2033</name>
</gene>